<dbReference type="PANTHER" id="PTHR45528">
    <property type="entry name" value="SENSOR HISTIDINE KINASE CPXA"/>
    <property type="match status" value="1"/>
</dbReference>
<sequence length="463" mass="52851">MRLRKRILKYLILLIVITSMINITINYYLNQRYVEYFNNAIQDAYSKAIMNQLITYYQTYGSFDNINDESILQKEVHVQLSKHFLNREITIHKVHVDGIWRVLLEDEQGNIRLGQDLADSHVGPGYPLIIQDKFVGTLWIIPKDSSVLEFSRHYLLGPLVLRNIWTIIVASIVAFLIAFFFSNYLMGKIKLLAEAARKIANGNLDHRVSITSHDELEELSADFNFMADRLQEERQLQRQLQADVVHELRTPLAVSQAILDSLENGVINWNEKTLSSLQEETNRMNRLVSDLFELSRAENKQLTFHKELFLVSDLLARIEESFLEVARRQKVNFGIDIDPLLENALLYVDADRTVQIFVNLLHNALRYTVPGGIIYVSANKSEKTAVISVKDNGTGISAEYLPHIFNRFFRGEKNKALHSGGSGLGLAITKEYTTLQGGSIKVESTVGKGTIFTVILPLDECEY</sequence>
<dbReference type="SMART" id="SM00387">
    <property type="entry name" value="HATPase_c"/>
    <property type="match status" value="1"/>
</dbReference>
<keyword evidence="7 14" id="KW-0812">Transmembrane</keyword>
<evidence type="ECO:0000256" key="7">
    <source>
        <dbReference type="ARBA" id="ARBA00022692"/>
    </source>
</evidence>
<feature type="transmembrane region" description="Helical" evidence="14">
    <location>
        <begin position="164"/>
        <end position="185"/>
    </location>
</feature>
<dbReference type="GO" id="GO:0016740">
    <property type="term" value="F:transferase activity"/>
    <property type="evidence" value="ECO:0007669"/>
    <property type="project" value="UniProtKB-KW"/>
</dbReference>
<keyword evidence="11 14" id="KW-1133">Transmembrane helix</keyword>
<feature type="domain" description="HAMP" evidence="16">
    <location>
        <begin position="183"/>
        <end position="235"/>
    </location>
</feature>
<keyword evidence="5" id="KW-0597">Phosphoprotein</keyword>
<dbReference type="InterPro" id="IPR004358">
    <property type="entry name" value="Sig_transdc_His_kin-like_C"/>
</dbReference>
<dbReference type="InterPro" id="IPR003660">
    <property type="entry name" value="HAMP_dom"/>
</dbReference>
<dbReference type="InterPro" id="IPR003661">
    <property type="entry name" value="HisK_dim/P_dom"/>
</dbReference>
<evidence type="ECO:0000256" key="3">
    <source>
        <dbReference type="ARBA" id="ARBA00012438"/>
    </source>
</evidence>
<evidence type="ECO:0000313" key="17">
    <source>
        <dbReference type="EMBL" id="XFO65599.1"/>
    </source>
</evidence>
<keyword evidence="12" id="KW-0902">Two-component regulatory system</keyword>
<comment type="catalytic activity">
    <reaction evidence="1">
        <text>ATP + protein L-histidine = ADP + protein N-phospho-L-histidine.</text>
        <dbReference type="EC" id="2.7.13.3"/>
    </reaction>
</comment>
<evidence type="ECO:0000256" key="4">
    <source>
        <dbReference type="ARBA" id="ARBA00022475"/>
    </source>
</evidence>
<evidence type="ECO:0000256" key="5">
    <source>
        <dbReference type="ARBA" id="ARBA00022553"/>
    </source>
</evidence>
<evidence type="ECO:0000256" key="14">
    <source>
        <dbReference type="SAM" id="Phobius"/>
    </source>
</evidence>
<dbReference type="Gene3D" id="6.10.340.10">
    <property type="match status" value="1"/>
</dbReference>
<proteinExistence type="predicted"/>
<evidence type="ECO:0000256" key="6">
    <source>
        <dbReference type="ARBA" id="ARBA00022679"/>
    </source>
</evidence>
<feature type="transmembrane region" description="Helical" evidence="14">
    <location>
        <begin position="7"/>
        <end position="29"/>
    </location>
</feature>
<evidence type="ECO:0000256" key="12">
    <source>
        <dbReference type="ARBA" id="ARBA00023012"/>
    </source>
</evidence>
<dbReference type="RefSeq" id="WP_094604973.1">
    <property type="nucleotide sequence ID" value="NZ_CP155573.1"/>
</dbReference>
<dbReference type="PROSITE" id="PS50109">
    <property type="entry name" value="HIS_KIN"/>
    <property type="match status" value="1"/>
</dbReference>
<dbReference type="Gene3D" id="3.30.565.10">
    <property type="entry name" value="Histidine kinase-like ATPase, C-terminal domain"/>
    <property type="match status" value="1"/>
</dbReference>
<keyword evidence="9" id="KW-0418">Kinase</keyword>
<dbReference type="InterPro" id="IPR036890">
    <property type="entry name" value="HATPase_C_sf"/>
</dbReference>
<keyword evidence="13 14" id="KW-0472">Membrane</keyword>
<dbReference type="CDD" id="cd06225">
    <property type="entry name" value="HAMP"/>
    <property type="match status" value="1"/>
</dbReference>
<accession>A0ABZ3IIV8</accession>
<dbReference type="InterPro" id="IPR036097">
    <property type="entry name" value="HisK_dim/P_sf"/>
</dbReference>
<keyword evidence="4" id="KW-1003">Cell membrane</keyword>
<keyword evidence="18" id="KW-1185">Reference proteome</keyword>
<dbReference type="PROSITE" id="PS50885">
    <property type="entry name" value="HAMP"/>
    <property type="match status" value="1"/>
</dbReference>
<evidence type="ECO:0000313" key="18">
    <source>
        <dbReference type="Proteomes" id="UP000216752"/>
    </source>
</evidence>
<dbReference type="SUPFAM" id="SSF158472">
    <property type="entry name" value="HAMP domain-like"/>
    <property type="match status" value="1"/>
</dbReference>
<dbReference type="Gene3D" id="1.10.287.130">
    <property type="match status" value="1"/>
</dbReference>
<dbReference type="InterPro" id="IPR003594">
    <property type="entry name" value="HATPase_dom"/>
</dbReference>
<dbReference type="Pfam" id="PF00672">
    <property type="entry name" value="HAMP"/>
    <property type="match status" value="1"/>
</dbReference>
<gene>
    <name evidence="17" type="primary">sasA_12</name>
    <name evidence="17" type="ORF">SPSIL_017390</name>
</gene>
<evidence type="ECO:0000259" key="15">
    <source>
        <dbReference type="PROSITE" id="PS50109"/>
    </source>
</evidence>
<evidence type="ECO:0000256" key="8">
    <source>
        <dbReference type="ARBA" id="ARBA00022741"/>
    </source>
</evidence>
<name>A0ABZ3IIV8_9FIRM</name>
<dbReference type="Pfam" id="PF00512">
    <property type="entry name" value="HisKA"/>
    <property type="match status" value="1"/>
</dbReference>
<evidence type="ECO:0000256" key="9">
    <source>
        <dbReference type="ARBA" id="ARBA00022777"/>
    </source>
</evidence>
<keyword evidence="6 17" id="KW-0808">Transferase</keyword>
<organism evidence="17 18">
    <name type="scientific">Sporomusa silvacetica DSM 10669</name>
    <dbReference type="NCBI Taxonomy" id="1123289"/>
    <lineage>
        <taxon>Bacteria</taxon>
        <taxon>Bacillati</taxon>
        <taxon>Bacillota</taxon>
        <taxon>Negativicutes</taxon>
        <taxon>Selenomonadales</taxon>
        <taxon>Sporomusaceae</taxon>
        <taxon>Sporomusa</taxon>
    </lineage>
</organism>
<dbReference type="PRINTS" id="PR00344">
    <property type="entry name" value="BCTRLSENSOR"/>
</dbReference>
<protein>
    <recommendedName>
        <fullName evidence="3">histidine kinase</fullName>
        <ecNumber evidence="3">2.7.13.3</ecNumber>
    </recommendedName>
</protein>
<reference evidence="17" key="1">
    <citation type="submission" date="2024-05" db="EMBL/GenBank/DDBJ databases">
        <title>Isolation and characterization of Sporomusa carbonis sp. nov., a carboxydotrophic hydrogenogen in the genus of Sporomusa isolated from a charcoal burning pile.</title>
        <authorList>
            <person name="Boeer T."/>
            <person name="Rosenbaum F."/>
            <person name="Eysell L."/>
            <person name="Mueller V."/>
            <person name="Daniel R."/>
            <person name="Poehlein A."/>
        </authorList>
    </citation>
    <scope>NUCLEOTIDE SEQUENCE [LARGE SCALE GENOMIC DNA]</scope>
    <source>
        <strain evidence="17">DSM 10669</strain>
    </source>
</reference>
<dbReference type="PANTHER" id="PTHR45528:SF1">
    <property type="entry name" value="SENSOR HISTIDINE KINASE CPXA"/>
    <property type="match status" value="1"/>
</dbReference>
<dbReference type="EMBL" id="CP155573">
    <property type="protein sequence ID" value="XFO65599.1"/>
    <property type="molecule type" value="Genomic_DNA"/>
</dbReference>
<keyword evidence="10" id="KW-0067">ATP-binding</keyword>
<evidence type="ECO:0000256" key="1">
    <source>
        <dbReference type="ARBA" id="ARBA00000085"/>
    </source>
</evidence>
<dbReference type="InterPro" id="IPR050398">
    <property type="entry name" value="HssS/ArlS-like"/>
</dbReference>
<evidence type="ECO:0000256" key="10">
    <source>
        <dbReference type="ARBA" id="ARBA00022840"/>
    </source>
</evidence>
<keyword evidence="8" id="KW-0547">Nucleotide-binding</keyword>
<dbReference type="SMART" id="SM00388">
    <property type="entry name" value="HisKA"/>
    <property type="match status" value="1"/>
</dbReference>
<dbReference type="SMART" id="SM00304">
    <property type="entry name" value="HAMP"/>
    <property type="match status" value="1"/>
</dbReference>
<dbReference type="CDD" id="cd00075">
    <property type="entry name" value="HATPase"/>
    <property type="match status" value="1"/>
</dbReference>
<dbReference type="Pfam" id="PF02518">
    <property type="entry name" value="HATPase_c"/>
    <property type="match status" value="1"/>
</dbReference>
<evidence type="ECO:0000256" key="13">
    <source>
        <dbReference type="ARBA" id="ARBA00023136"/>
    </source>
</evidence>
<dbReference type="EC" id="2.7.13.3" evidence="3"/>
<feature type="domain" description="Histidine kinase" evidence="15">
    <location>
        <begin position="243"/>
        <end position="460"/>
    </location>
</feature>
<comment type="subcellular location">
    <subcellularLocation>
        <location evidence="2">Cell membrane</location>
        <topology evidence="2">Multi-pass membrane protein</topology>
    </subcellularLocation>
</comment>
<evidence type="ECO:0000256" key="2">
    <source>
        <dbReference type="ARBA" id="ARBA00004651"/>
    </source>
</evidence>
<dbReference type="SUPFAM" id="SSF47384">
    <property type="entry name" value="Homodimeric domain of signal transducing histidine kinase"/>
    <property type="match status" value="1"/>
</dbReference>
<dbReference type="Proteomes" id="UP000216752">
    <property type="component" value="Chromosome"/>
</dbReference>
<dbReference type="SUPFAM" id="SSF55874">
    <property type="entry name" value="ATPase domain of HSP90 chaperone/DNA topoisomerase II/histidine kinase"/>
    <property type="match status" value="1"/>
</dbReference>
<dbReference type="InterPro" id="IPR005467">
    <property type="entry name" value="His_kinase_dom"/>
</dbReference>
<evidence type="ECO:0000259" key="16">
    <source>
        <dbReference type="PROSITE" id="PS50885"/>
    </source>
</evidence>
<evidence type="ECO:0000256" key="11">
    <source>
        <dbReference type="ARBA" id="ARBA00022989"/>
    </source>
</evidence>
<dbReference type="CDD" id="cd00082">
    <property type="entry name" value="HisKA"/>
    <property type="match status" value="1"/>
</dbReference>